<evidence type="ECO:0000259" key="2">
    <source>
        <dbReference type="Pfam" id="PF01693"/>
    </source>
</evidence>
<keyword evidence="4" id="KW-1185">Reference proteome</keyword>
<dbReference type="EMBL" id="JARJCW010000028">
    <property type="protein sequence ID" value="KAJ7210360.1"/>
    <property type="molecule type" value="Genomic_DNA"/>
</dbReference>
<feature type="compositionally biased region" description="Low complexity" evidence="1">
    <location>
        <begin position="399"/>
        <end position="423"/>
    </location>
</feature>
<proteinExistence type="predicted"/>
<feature type="domain" description="Ribonuclease H1 N-terminal" evidence="2">
    <location>
        <begin position="228"/>
        <end position="266"/>
    </location>
</feature>
<feature type="region of interest" description="Disordered" evidence="1">
    <location>
        <begin position="329"/>
        <end position="435"/>
    </location>
</feature>
<dbReference type="InterPro" id="IPR011320">
    <property type="entry name" value="RNase_H1_N"/>
</dbReference>
<feature type="compositionally biased region" description="Basic residues" evidence="1">
    <location>
        <begin position="39"/>
        <end position="52"/>
    </location>
</feature>
<dbReference type="AlphaFoldDB" id="A0AAD6VHU1"/>
<evidence type="ECO:0000313" key="4">
    <source>
        <dbReference type="Proteomes" id="UP001219525"/>
    </source>
</evidence>
<feature type="region of interest" description="Disordered" evidence="1">
    <location>
        <begin position="1"/>
        <end position="60"/>
    </location>
</feature>
<dbReference type="Pfam" id="PF01693">
    <property type="entry name" value="Cauli_VI"/>
    <property type="match status" value="1"/>
</dbReference>
<dbReference type="Proteomes" id="UP001219525">
    <property type="component" value="Unassembled WGS sequence"/>
</dbReference>
<organism evidence="3 4">
    <name type="scientific">Mycena pura</name>
    <dbReference type="NCBI Taxonomy" id="153505"/>
    <lineage>
        <taxon>Eukaryota</taxon>
        <taxon>Fungi</taxon>
        <taxon>Dikarya</taxon>
        <taxon>Basidiomycota</taxon>
        <taxon>Agaricomycotina</taxon>
        <taxon>Agaricomycetes</taxon>
        <taxon>Agaricomycetidae</taxon>
        <taxon>Agaricales</taxon>
        <taxon>Marasmiineae</taxon>
        <taxon>Mycenaceae</taxon>
        <taxon>Mycena</taxon>
    </lineage>
</organism>
<feature type="compositionally biased region" description="Pro residues" evidence="1">
    <location>
        <begin position="424"/>
        <end position="435"/>
    </location>
</feature>
<gene>
    <name evidence="3" type="ORF">GGX14DRAFT_565565</name>
</gene>
<sequence length="493" mass="54550">MVRASKRTPEEKAEARREKSRRYNASERGKAVRAQGSAARKRGRRKVAKGHITRVPPLPSGVQQWSGVSVYPDDPTHASVYAGADDFDGHLIHCFLDAPPFNIPESEREAARVPHRYRRGGTLWQRERALDGYLERGHVEKQRFWAERAADLKVRLLHEEIRAEIRAQLEEWDRILDLNKSFVTDSVECVMWERHLVWKARMPCLPPYHPCPGHENTREHDRCSQCLYYTVWTGFVRGAFSNSWIAREQTERFTDSRQKSFKTKAEMDAWWASMCADHHSGGCPPFEPVSFSLVRNPITYPSSAPCTRAALIAAAPLIPPINIIGPSTSVAGSSSAPPPAPSPFNSPRSRDSSASSPAPQKEEATTPQLSTRAHPPSRLLLTPTGMAGMSTPGLSAALGTPTPASSSARARGPSASVLVTPNPHATPRPAPDPAAPLPPVRMYGIRNVSIFFPTFEAARQAAENLKLSDSKIMVSSNYRKLEAWMSGEPFDAD</sequence>
<evidence type="ECO:0000256" key="1">
    <source>
        <dbReference type="SAM" id="MobiDB-lite"/>
    </source>
</evidence>
<accession>A0AAD6VHU1</accession>
<evidence type="ECO:0000313" key="3">
    <source>
        <dbReference type="EMBL" id="KAJ7210360.1"/>
    </source>
</evidence>
<protein>
    <recommendedName>
        <fullName evidence="2">Ribonuclease H1 N-terminal domain-containing protein</fullName>
    </recommendedName>
</protein>
<name>A0AAD6VHU1_9AGAR</name>
<comment type="caution">
    <text evidence="3">The sequence shown here is derived from an EMBL/GenBank/DDBJ whole genome shotgun (WGS) entry which is preliminary data.</text>
</comment>
<reference evidence="3" key="1">
    <citation type="submission" date="2023-03" db="EMBL/GenBank/DDBJ databases">
        <title>Massive genome expansion in bonnet fungi (Mycena s.s.) driven by repeated elements and novel gene families across ecological guilds.</title>
        <authorList>
            <consortium name="Lawrence Berkeley National Laboratory"/>
            <person name="Harder C.B."/>
            <person name="Miyauchi S."/>
            <person name="Viragh M."/>
            <person name="Kuo A."/>
            <person name="Thoen E."/>
            <person name="Andreopoulos B."/>
            <person name="Lu D."/>
            <person name="Skrede I."/>
            <person name="Drula E."/>
            <person name="Henrissat B."/>
            <person name="Morin E."/>
            <person name="Kohler A."/>
            <person name="Barry K."/>
            <person name="LaButti K."/>
            <person name="Morin E."/>
            <person name="Salamov A."/>
            <person name="Lipzen A."/>
            <person name="Mereny Z."/>
            <person name="Hegedus B."/>
            <person name="Baldrian P."/>
            <person name="Stursova M."/>
            <person name="Weitz H."/>
            <person name="Taylor A."/>
            <person name="Grigoriev I.V."/>
            <person name="Nagy L.G."/>
            <person name="Martin F."/>
            <person name="Kauserud H."/>
        </authorList>
    </citation>
    <scope>NUCLEOTIDE SEQUENCE</scope>
    <source>
        <strain evidence="3">9144</strain>
    </source>
</reference>
<feature type="compositionally biased region" description="Basic and acidic residues" evidence="1">
    <location>
        <begin position="7"/>
        <end position="17"/>
    </location>
</feature>
<feature type="compositionally biased region" description="Low complexity" evidence="1">
    <location>
        <begin position="345"/>
        <end position="359"/>
    </location>
</feature>